<evidence type="ECO:0000256" key="1">
    <source>
        <dbReference type="ARBA" id="ARBA00010641"/>
    </source>
</evidence>
<evidence type="ECO:0000259" key="5">
    <source>
        <dbReference type="Pfam" id="PF04542"/>
    </source>
</evidence>
<dbReference type="InterPro" id="IPR036388">
    <property type="entry name" value="WH-like_DNA-bd_sf"/>
</dbReference>
<dbReference type="InterPro" id="IPR007627">
    <property type="entry name" value="RNA_pol_sigma70_r2"/>
</dbReference>
<evidence type="ECO:0000313" key="8">
    <source>
        <dbReference type="Proteomes" id="UP001277561"/>
    </source>
</evidence>
<feature type="domain" description="RNA polymerase sigma factor 70 region 4 type 2" evidence="6">
    <location>
        <begin position="112"/>
        <end position="161"/>
    </location>
</feature>
<dbReference type="Pfam" id="PF08281">
    <property type="entry name" value="Sigma70_r4_2"/>
    <property type="match status" value="1"/>
</dbReference>
<comment type="caution">
    <text evidence="7">The sequence shown here is derived from an EMBL/GenBank/DDBJ whole genome shotgun (WGS) entry which is preliminary data.</text>
</comment>
<sequence>MGDTTDQLDTAFIRMQDILRHRIVRIVHEHALAEEIVQNAYLGARTASVVHPLENPEAFLWQTAKNLAIDHWRKAKVRSIYEARNLEENELNNIASTDPSPEALVIQRDLLRAFSQALLKLPPRTQQVWILSRIDGISYPEIAKLLSVSPNTVFNDIKLAMGVLLDLKSQIDPP</sequence>
<keyword evidence="3" id="KW-0731">Sigma factor</keyword>
<comment type="similarity">
    <text evidence="1">Belongs to the sigma-70 factor family. ECF subfamily.</text>
</comment>
<dbReference type="InterPro" id="IPR013249">
    <property type="entry name" value="RNA_pol_sigma70_r4_t2"/>
</dbReference>
<keyword evidence="4" id="KW-0804">Transcription</keyword>
<dbReference type="Proteomes" id="UP001277561">
    <property type="component" value="Unassembled WGS sequence"/>
</dbReference>
<protein>
    <submittedName>
        <fullName evidence="7">RNA polymerase sigma factor</fullName>
    </submittedName>
</protein>
<proteinExistence type="inferred from homology"/>
<evidence type="ECO:0000259" key="6">
    <source>
        <dbReference type="Pfam" id="PF08281"/>
    </source>
</evidence>
<dbReference type="InterPro" id="IPR039425">
    <property type="entry name" value="RNA_pol_sigma-70-like"/>
</dbReference>
<feature type="domain" description="RNA polymerase sigma-70 region 2" evidence="5">
    <location>
        <begin position="16"/>
        <end position="76"/>
    </location>
</feature>
<reference evidence="7" key="1">
    <citation type="journal article" date="2023" name="Phytobiomes J">
        <title>Deciphering the key players within the bacterial microbiota associated with aerial crown gall tumors on rhododendron: Insights into the gallobiome.</title>
        <authorList>
            <person name="Kuzmanovic N."/>
            <person name="Nesme J."/>
            <person name="Wolf J."/>
            <person name="Neumann-Schaal M."/>
            <person name="Petersen J."/>
            <person name="Fernandez-Gnecco G."/>
            <person name="Sproeer C."/>
            <person name="Bunk B."/>
            <person name="Overmann J."/>
            <person name="Sorensen S.J."/>
            <person name="Idczak E."/>
            <person name="Smalla K."/>
        </authorList>
    </citation>
    <scope>NUCLEOTIDE SEQUENCE [LARGE SCALE GENOMIC DNA]</scope>
    <source>
        <strain evidence="7">Rho-14.1</strain>
    </source>
</reference>
<dbReference type="InterPro" id="IPR013324">
    <property type="entry name" value="RNA_pol_sigma_r3/r4-like"/>
</dbReference>
<dbReference type="InterPro" id="IPR014284">
    <property type="entry name" value="RNA_pol_sigma-70_dom"/>
</dbReference>
<dbReference type="SUPFAM" id="SSF88946">
    <property type="entry name" value="Sigma2 domain of RNA polymerase sigma factors"/>
    <property type="match status" value="1"/>
</dbReference>
<dbReference type="PANTHER" id="PTHR43133">
    <property type="entry name" value="RNA POLYMERASE ECF-TYPE SIGMA FACTO"/>
    <property type="match status" value="1"/>
</dbReference>
<dbReference type="Pfam" id="PF04542">
    <property type="entry name" value="Sigma70_r2"/>
    <property type="match status" value="1"/>
</dbReference>
<dbReference type="RefSeq" id="WP_320188304.1">
    <property type="nucleotide sequence ID" value="NZ_CP192765.1"/>
</dbReference>
<evidence type="ECO:0000313" key="7">
    <source>
        <dbReference type="EMBL" id="MDX8330798.1"/>
    </source>
</evidence>
<evidence type="ECO:0000256" key="2">
    <source>
        <dbReference type="ARBA" id="ARBA00023015"/>
    </source>
</evidence>
<dbReference type="PANTHER" id="PTHR43133:SF63">
    <property type="entry name" value="RNA POLYMERASE SIGMA FACTOR FECI-RELATED"/>
    <property type="match status" value="1"/>
</dbReference>
<evidence type="ECO:0000256" key="3">
    <source>
        <dbReference type="ARBA" id="ARBA00023082"/>
    </source>
</evidence>
<organism evidence="7 8">
    <name type="scientific">Agrobacterium rosae</name>
    <dbReference type="NCBI Taxonomy" id="1972867"/>
    <lineage>
        <taxon>Bacteria</taxon>
        <taxon>Pseudomonadati</taxon>
        <taxon>Pseudomonadota</taxon>
        <taxon>Alphaproteobacteria</taxon>
        <taxon>Hyphomicrobiales</taxon>
        <taxon>Rhizobiaceae</taxon>
        <taxon>Rhizobium/Agrobacterium group</taxon>
        <taxon>Agrobacterium</taxon>
    </lineage>
</organism>
<keyword evidence="8" id="KW-1185">Reference proteome</keyword>
<dbReference type="EMBL" id="JAVRAD010000007">
    <property type="protein sequence ID" value="MDX8330798.1"/>
    <property type="molecule type" value="Genomic_DNA"/>
</dbReference>
<name>A0ABU4VZ62_9HYPH</name>
<accession>A0ABU4VZ62</accession>
<keyword evidence="2" id="KW-0805">Transcription regulation</keyword>
<dbReference type="NCBIfam" id="TIGR02937">
    <property type="entry name" value="sigma70-ECF"/>
    <property type="match status" value="1"/>
</dbReference>
<dbReference type="Gene3D" id="1.10.10.10">
    <property type="entry name" value="Winged helix-like DNA-binding domain superfamily/Winged helix DNA-binding domain"/>
    <property type="match status" value="1"/>
</dbReference>
<dbReference type="Gene3D" id="1.10.1740.10">
    <property type="match status" value="1"/>
</dbReference>
<dbReference type="SUPFAM" id="SSF88659">
    <property type="entry name" value="Sigma3 and sigma4 domains of RNA polymerase sigma factors"/>
    <property type="match status" value="1"/>
</dbReference>
<gene>
    <name evidence="7" type="ORF">RMS29_16350</name>
</gene>
<evidence type="ECO:0000256" key="4">
    <source>
        <dbReference type="ARBA" id="ARBA00023163"/>
    </source>
</evidence>
<dbReference type="InterPro" id="IPR013325">
    <property type="entry name" value="RNA_pol_sigma_r2"/>
</dbReference>